<dbReference type="EMBL" id="JADWDJ010000016">
    <property type="protein sequence ID" value="KAG5268903.1"/>
    <property type="molecule type" value="Genomic_DNA"/>
</dbReference>
<accession>A0AAV6G1H0</accession>
<evidence type="ECO:0000313" key="1">
    <source>
        <dbReference type="EMBL" id="KAG5268903.1"/>
    </source>
</evidence>
<comment type="caution">
    <text evidence="1">The sequence shown here is derived from an EMBL/GenBank/DDBJ whole genome shotgun (WGS) entry which is preliminary data.</text>
</comment>
<dbReference type="Proteomes" id="UP000823561">
    <property type="component" value="Chromosome 16"/>
</dbReference>
<organism evidence="1 2">
    <name type="scientific">Alosa alosa</name>
    <name type="common">allis shad</name>
    <dbReference type="NCBI Taxonomy" id="278164"/>
    <lineage>
        <taxon>Eukaryota</taxon>
        <taxon>Metazoa</taxon>
        <taxon>Chordata</taxon>
        <taxon>Craniata</taxon>
        <taxon>Vertebrata</taxon>
        <taxon>Euteleostomi</taxon>
        <taxon>Actinopterygii</taxon>
        <taxon>Neopterygii</taxon>
        <taxon>Teleostei</taxon>
        <taxon>Clupei</taxon>
        <taxon>Clupeiformes</taxon>
        <taxon>Clupeoidei</taxon>
        <taxon>Clupeidae</taxon>
        <taxon>Alosa</taxon>
    </lineage>
</organism>
<keyword evidence="2" id="KW-1185">Reference proteome</keyword>
<proteinExistence type="predicted"/>
<sequence length="95" mass="10969">MIHPAVVDFFFRRDKVNWKKHQHQVDLIGNYPLIKLGWCPTGSCLNGPYKVKFWGEHRKPLPSCVVVAIRRKYPSESGVYIGFQEVNEAVDISLL</sequence>
<gene>
    <name evidence="1" type="ORF">AALO_G00217730</name>
</gene>
<reference evidence="1" key="1">
    <citation type="submission" date="2020-10" db="EMBL/GenBank/DDBJ databases">
        <title>Chromosome-scale genome assembly of the Allis shad, Alosa alosa.</title>
        <authorList>
            <person name="Margot Z."/>
            <person name="Christophe K."/>
            <person name="Cabau C."/>
            <person name="Louis A."/>
            <person name="Berthelot C."/>
            <person name="Parey E."/>
            <person name="Roest Crollius H."/>
            <person name="Montfort J."/>
            <person name="Robinson-Rechavi M."/>
            <person name="Bucao C."/>
            <person name="Bouchez O."/>
            <person name="Gislard M."/>
            <person name="Lluch J."/>
            <person name="Milhes M."/>
            <person name="Lampietro C."/>
            <person name="Lopez Roques C."/>
            <person name="Donnadieu C."/>
            <person name="Braasch I."/>
            <person name="Desvignes T."/>
            <person name="Postlethwait J."/>
            <person name="Bobe J."/>
            <person name="Guiguen Y."/>
        </authorList>
    </citation>
    <scope>NUCLEOTIDE SEQUENCE</scope>
    <source>
        <strain evidence="1">M-15738</strain>
        <tissue evidence="1">Blood</tissue>
    </source>
</reference>
<evidence type="ECO:0000313" key="2">
    <source>
        <dbReference type="Proteomes" id="UP000823561"/>
    </source>
</evidence>
<name>A0AAV6G1H0_9TELE</name>
<dbReference type="AlphaFoldDB" id="A0AAV6G1H0"/>
<protein>
    <submittedName>
        <fullName evidence="1">Uncharacterized protein</fullName>
    </submittedName>
</protein>